<feature type="compositionally biased region" description="Low complexity" evidence="7">
    <location>
        <begin position="10"/>
        <end position="21"/>
    </location>
</feature>
<accession>A0ABN3HR78</accession>
<dbReference type="EMBL" id="BAAARB010000015">
    <property type="protein sequence ID" value="GAA2386092.1"/>
    <property type="molecule type" value="Genomic_DNA"/>
</dbReference>
<dbReference type="PANTHER" id="PTHR40074">
    <property type="entry name" value="O-ACETYLTRANSFERASE WECH"/>
    <property type="match status" value="1"/>
</dbReference>
<keyword evidence="4 8" id="KW-0812">Transmembrane</keyword>
<dbReference type="RefSeq" id="WP_045540217.1">
    <property type="nucleotide sequence ID" value="NZ_BAAARB010000015.1"/>
</dbReference>
<organism evidence="10 11">
    <name type="scientific">Gordonia cholesterolivorans</name>
    <dbReference type="NCBI Taxonomy" id="559625"/>
    <lineage>
        <taxon>Bacteria</taxon>
        <taxon>Bacillati</taxon>
        <taxon>Actinomycetota</taxon>
        <taxon>Actinomycetes</taxon>
        <taxon>Mycobacteriales</taxon>
        <taxon>Gordoniaceae</taxon>
        <taxon>Gordonia</taxon>
    </lineage>
</organism>
<protein>
    <submittedName>
        <fullName evidence="10">Acyltransferase</fullName>
    </submittedName>
</protein>
<dbReference type="Pfam" id="PF01757">
    <property type="entry name" value="Acyl_transf_3"/>
    <property type="match status" value="1"/>
</dbReference>
<evidence type="ECO:0000256" key="2">
    <source>
        <dbReference type="ARBA" id="ARBA00007400"/>
    </source>
</evidence>
<feature type="transmembrane region" description="Helical" evidence="8">
    <location>
        <begin position="184"/>
        <end position="204"/>
    </location>
</feature>
<feature type="transmembrane region" description="Helical" evidence="8">
    <location>
        <begin position="149"/>
        <end position="172"/>
    </location>
</feature>
<evidence type="ECO:0000256" key="6">
    <source>
        <dbReference type="ARBA" id="ARBA00023136"/>
    </source>
</evidence>
<feature type="region of interest" description="Disordered" evidence="7">
    <location>
        <begin position="1"/>
        <end position="24"/>
    </location>
</feature>
<dbReference type="InterPro" id="IPR002656">
    <property type="entry name" value="Acyl_transf_3_dom"/>
</dbReference>
<feature type="transmembrane region" description="Helical" evidence="8">
    <location>
        <begin position="70"/>
        <end position="89"/>
    </location>
</feature>
<proteinExistence type="inferred from homology"/>
<keyword evidence="5 8" id="KW-1133">Transmembrane helix</keyword>
<feature type="transmembrane region" description="Helical" evidence="8">
    <location>
        <begin position="321"/>
        <end position="343"/>
    </location>
</feature>
<evidence type="ECO:0000256" key="5">
    <source>
        <dbReference type="ARBA" id="ARBA00022989"/>
    </source>
</evidence>
<dbReference type="Proteomes" id="UP001501170">
    <property type="component" value="Unassembled WGS sequence"/>
</dbReference>
<evidence type="ECO:0000256" key="1">
    <source>
        <dbReference type="ARBA" id="ARBA00004651"/>
    </source>
</evidence>
<dbReference type="GO" id="GO:0016746">
    <property type="term" value="F:acyltransferase activity"/>
    <property type="evidence" value="ECO:0007669"/>
    <property type="project" value="UniProtKB-KW"/>
</dbReference>
<evidence type="ECO:0000259" key="9">
    <source>
        <dbReference type="Pfam" id="PF01757"/>
    </source>
</evidence>
<evidence type="ECO:0000256" key="7">
    <source>
        <dbReference type="SAM" id="MobiDB-lite"/>
    </source>
</evidence>
<feature type="domain" description="Acyltransferase 3" evidence="9">
    <location>
        <begin position="36"/>
        <end position="379"/>
    </location>
</feature>
<feature type="transmembrane region" description="Helical" evidence="8">
    <location>
        <begin position="38"/>
        <end position="58"/>
    </location>
</feature>
<evidence type="ECO:0000256" key="8">
    <source>
        <dbReference type="SAM" id="Phobius"/>
    </source>
</evidence>
<feature type="transmembrane region" description="Helical" evidence="8">
    <location>
        <begin position="216"/>
        <end position="235"/>
    </location>
</feature>
<keyword evidence="3" id="KW-1003">Cell membrane</keyword>
<name>A0ABN3HR78_9ACTN</name>
<evidence type="ECO:0000313" key="10">
    <source>
        <dbReference type="EMBL" id="GAA2386092.1"/>
    </source>
</evidence>
<feature type="transmembrane region" description="Helical" evidence="8">
    <location>
        <begin position="289"/>
        <end position="309"/>
    </location>
</feature>
<feature type="transmembrane region" description="Helical" evidence="8">
    <location>
        <begin position="363"/>
        <end position="383"/>
    </location>
</feature>
<feature type="transmembrane region" description="Helical" evidence="8">
    <location>
        <begin position="251"/>
        <end position="269"/>
    </location>
</feature>
<keyword evidence="6 8" id="KW-0472">Membrane</keyword>
<feature type="transmembrane region" description="Helical" evidence="8">
    <location>
        <begin position="109"/>
        <end position="129"/>
    </location>
</feature>
<comment type="subcellular location">
    <subcellularLocation>
        <location evidence="1">Cell membrane</location>
        <topology evidence="1">Multi-pass membrane protein</topology>
    </subcellularLocation>
</comment>
<comment type="caution">
    <text evidence="10">The sequence shown here is derived from an EMBL/GenBank/DDBJ whole genome shotgun (WGS) entry which is preliminary data.</text>
</comment>
<sequence>MSSTAVLPEAATPTVPAVGSAPPAPAPAKRPYLHHVDLVRTMTFALVIFVHTLTSTTAEFTSMGTNGTALLFHSTRNIFFALTGFVLMYQYLDRPDFRATSFWRRRIKLVIVPYLVWSVLYWTIEGMWASGRLGDVPGSLDELFDRIKWGTAAYHLYFLFVMLQVYLLFPLIRRLVARTRGRHWWLLGASAALQITVFSLICYWTPPTGMAELWSHLYATVVPYQLLIILGALAADHRERVGQWLRGRGELLGWLLLGTGLLAVGAYVHRVLFSGAPINDPGSPFELTLLPFIVVAAISVYATGLHWATFHRERTPIMAKVVAYASNRSFPVFLVHVMVLFFLLRPVTDDGQKWLVAHIPQPLATLTVYVSTLAISLAVVEVLRRLPGSLYLTGRPRLPFRPTI</sequence>
<reference evidence="10 11" key="1">
    <citation type="journal article" date="2019" name="Int. J. Syst. Evol. Microbiol.">
        <title>The Global Catalogue of Microorganisms (GCM) 10K type strain sequencing project: providing services to taxonomists for standard genome sequencing and annotation.</title>
        <authorList>
            <consortium name="The Broad Institute Genomics Platform"/>
            <consortium name="The Broad Institute Genome Sequencing Center for Infectious Disease"/>
            <person name="Wu L."/>
            <person name="Ma J."/>
        </authorList>
    </citation>
    <scope>NUCLEOTIDE SEQUENCE [LARGE SCALE GENOMIC DNA]</scope>
    <source>
        <strain evidence="10 11">JCM 16227</strain>
    </source>
</reference>
<gene>
    <name evidence="10" type="ORF">GCM10009855_27850</name>
</gene>
<keyword evidence="10" id="KW-0808">Transferase</keyword>
<dbReference type="PANTHER" id="PTHR40074:SF2">
    <property type="entry name" value="O-ACETYLTRANSFERASE WECH"/>
    <property type="match status" value="1"/>
</dbReference>
<comment type="similarity">
    <text evidence="2">Belongs to the acyltransferase 3 family.</text>
</comment>
<keyword evidence="10" id="KW-0012">Acyltransferase</keyword>
<keyword evidence="11" id="KW-1185">Reference proteome</keyword>
<evidence type="ECO:0000256" key="3">
    <source>
        <dbReference type="ARBA" id="ARBA00022475"/>
    </source>
</evidence>
<evidence type="ECO:0000256" key="4">
    <source>
        <dbReference type="ARBA" id="ARBA00022692"/>
    </source>
</evidence>
<evidence type="ECO:0000313" key="11">
    <source>
        <dbReference type="Proteomes" id="UP001501170"/>
    </source>
</evidence>